<dbReference type="SUPFAM" id="SSF51556">
    <property type="entry name" value="Metallo-dependent hydrolases"/>
    <property type="match status" value="1"/>
</dbReference>
<keyword evidence="5" id="KW-0175">Coiled coil</keyword>
<dbReference type="GO" id="GO:0006207">
    <property type="term" value="P:'de novo' pyrimidine nucleobase biosynthetic process"/>
    <property type="evidence" value="ECO:0007669"/>
    <property type="project" value="TreeGrafter"/>
</dbReference>
<evidence type="ECO:0000256" key="1">
    <source>
        <dbReference type="ARBA" id="ARBA00022723"/>
    </source>
</evidence>
<proteinExistence type="inferred from homology"/>
<name>A0A1Y1JIM9_PLAGO</name>
<gene>
    <name evidence="6" type="ORF">PGO_123540</name>
</gene>
<dbReference type="HAMAP" id="MF_00219">
    <property type="entry name" value="PyrC_classII"/>
    <property type="match status" value="1"/>
</dbReference>
<dbReference type="PROSITE" id="PS00483">
    <property type="entry name" value="DIHYDROOROTASE_2"/>
    <property type="match status" value="1"/>
</dbReference>
<dbReference type="InterPro" id="IPR004721">
    <property type="entry name" value="DHOdimr"/>
</dbReference>
<dbReference type="GO" id="GO:0044205">
    <property type="term" value="P:'de novo' UMP biosynthetic process"/>
    <property type="evidence" value="ECO:0007669"/>
    <property type="project" value="UniProtKB-UniPathway"/>
</dbReference>
<dbReference type="GO" id="GO:0004151">
    <property type="term" value="F:dihydroorotase activity"/>
    <property type="evidence" value="ECO:0007669"/>
    <property type="project" value="InterPro"/>
</dbReference>
<accession>A0A1Y1JIM9</accession>
<dbReference type="AlphaFoldDB" id="A0A1Y1JIM9"/>
<keyword evidence="7" id="KW-1185">Reference proteome</keyword>
<keyword evidence="1" id="KW-0479">Metal-binding</keyword>
<dbReference type="EMBL" id="BDQF01000013">
    <property type="protein sequence ID" value="GAW82356.1"/>
    <property type="molecule type" value="Genomic_DNA"/>
</dbReference>
<evidence type="ECO:0000256" key="5">
    <source>
        <dbReference type="SAM" id="Coils"/>
    </source>
</evidence>
<dbReference type="GO" id="GO:0005737">
    <property type="term" value="C:cytoplasm"/>
    <property type="evidence" value="ECO:0007669"/>
    <property type="project" value="TreeGrafter"/>
</dbReference>
<evidence type="ECO:0000256" key="3">
    <source>
        <dbReference type="ARBA" id="ARBA00022833"/>
    </source>
</evidence>
<keyword evidence="3" id="KW-0862">Zinc</keyword>
<keyword evidence="2" id="KW-0378">Hydrolase</keyword>
<reference evidence="7" key="1">
    <citation type="submission" date="2017-04" db="EMBL/GenBank/DDBJ databases">
        <title>Plasmodium gonderi genome.</title>
        <authorList>
            <person name="Arisue N."/>
            <person name="Honma H."/>
            <person name="Kawai S."/>
            <person name="Tougan T."/>
            <person name="Tanabe K."/>
            <person name="Horii T."/>
        </authorList>
    </citation>
    <scope>NUCLEOTIDE SEQUENCE [LARGE SCALE GENOMIC DNA]</scope>
    <source>
        <strain evidence="7">ATCC 30045</strain>
    </source>
</reference>
<dbReference type="GeneID" id="39749093"/>
<evidence type="ECO:0000313" key="6">
    <source>
        <dbReference type="EMBL" id="GAW82356.1"/>
    </source>
</evidence>
<dbReference type="PANTHER" id="PTHR43137">
    <property type="entry name" value="DIHYDROOROTASE"/>
    <property type="match status" value="1"/>
</dbReference>
<dbReference type="PIRSF" id="PIRSF001237">
    <property type="entry name" value="DHOdimr"/>
    <property type="match status" value="1"/>
</dbReference>
<dbReference type="Gene3D" id="3.20.20.140">
    <property type="entry name" value="Metal-dependent hydrolases"/>
    <property type="match status" value="1"/>
</dbReference>
<dbReference type="UniPathway" id="UPA00070">
    <property type="reaction ID" value="UER00117"/>
</dbReference>
<dbReference type="GO" id="GO:0046872">
    <property type="term" value="F:metal ion binding"/>
    <property type="evidence" value="ECO:0007669"/>
    <property type="project" value="UniProtKB-KW"/>
</dbReference>
<dbReference type="OrthoDB" id="1670005at2759"/>
<dbReference type="InterPro" id="IPR002195">
    <property type="entry name" value="Dihydroorotase_CS"/>
</dbReference>
<dbReference type="Proteomes" id="UP000195521">
    <property type="component" value="Unassembled WGS sequence"/>
</dbReference>
<evidence type="ECO:0000313" key="7">
    <source>
        <dbReference type="Proteomes" id="UP000195521"/>
    </source>
</evidence>
<organism evidence="6 7">
    <name type="scientific">Plasmodium gonderi</name>
    <dbReference type="NCBI Taxonomy" id="77519"/>
    <lineage>
        <taxon>Eukaryota</taxon>
        <taxon>Sar</taxon>
        <taxon>Alveolata</taxon>
        <taxon>Apicomplexa</taxon>
        <taxon>Aconoidasida</taxon>
        <taxon>Haemosporida</taxon>
        <taxon>Plasmodiidae</taxon>
        <taxon>Plasmodium</taxon>
        <taxon>Plasmodium (Plasmodium)</taxon>
    </lineage>
</organism>
<dbReference type="OMA" id="TLHHISM"/>
<evidence type="ECO:0000256" key="4">
    <source>
        <dbReference type="ARBA" id="ARBA00022975"/>
    </source>
</evidence>
<dbReference type="InterPro" id="IPR032466">
    <property type="entry name" value="Metal_Hydrolase"/>
</dbReference>
<protein>
    <submittedName>
        <fullName evidence="6">Dihydroorotase</fullName>
    </submittedName>
</protein>
<dbReference type="PANTHER" id="PTHR43137:SF1">
    <property type="entry name" value="DIHYDROOROTASE"/>
    <property type="match status" value="1"/>
</dbReference>
<evidence type="ECO:0000256" key="2">
    <source>
        <dbReference type="ARBA" id="ARBA00022801"/>
    </source>
</evidence>
<keyword evidence="4" id="KW-0665">Pyrimidine biosynthesis</keyword>
<comment type="caution">
    <text evidence="6">The sequence shown here is derived from an EMBL/GenBank/DDBJ whole genome shotgun (WGS) entry which is preliminary data.</text>
</comment>
<feature type="coiled-coil region" evidence="5">
    <location>
        <begin position="47"/>
        <end position="74"/>
    </location>
</feature>
<dbReference type="RefSeq" id="XP_028544945.1">
    <property type="nucleotide sequence ID" value="XM_028689144.1"/>
</dbReference>
<sequence length="362" mass="41893">MEESFNIPLADDMHCHLRQGDMLKFTVDAIKKGGCDRVLVMPNTTPIISTCEEAENYRKELMKYENRVDYLMTLYLNTKTDENDILNNYQKCNFQGIKIYPNNVTTNSNDGVTSLEPYYKIFHTLEKLNKSLHIHCEEPNVNPLYAEKNYINHIHDLGIHFPHLKIVLEHISTADMIDLVKKFPNIAGSITPHHLYLTIDDVVDTDNYDYSTDNIEIEKYLKNVYNYCKPLPKTINDKIALCNIIKEDFPRIFLGSDSAPHYKKFKNDPHYKAGIYTQPFLMSYISHIFNKMNSLNKIENFACKNAASFLNLKEKKSNTDKQTLSLCIQKKKFKIDEEYFGVVPFLAGQTIDFTASYVCADS</sequence>